<evidence type="ECO:0000313" key="3">
    <source>
        <dbReference type="EMBL" id="KAK7864113.1"/>
    </source>
</evidence>
<keyword evidence="1" id="KW-0732">Signal</keyword>
<reference evidence="3 4" key="1">
    <citation type="submission" date="2024-03" db="EMBL/GenBank/DDBJ databases">
        <title>The genome assembly and annotation of the cricket Gryllus longicercus Weissman &amp; Gray.</title>
        <authorList>
            <person name="Szrajer S."/>
            <person name="Gray D."/>
            <person name="Ylla G."/>
        </authorList>
    </citation>
    <scope>NUCLEOTIDE SEQUENCE [LARGE SCALE GENOMIC DNA]</scope>
    <source>
        <strain evidence="3">DAG 2021-001</strain>
        <tissue evidence="3">Whole body minus gut</tissue>
    </source>
</reference>
<dbReference type="SUPFAM" id="SSF100895">
    <property type="entry name" value="Kazal-type serine protease inhibitors"/>
    <property type="match status" value="1"/>
</dbReference>
<name>A0AAN9VHV1_9ORTH</name>
<feature type="domain" description="Kazal-like" evidence="2">
    <location>
        <begin position="18"/>
        <end position="74"/>
    </location>
</feature>
<dbReference type="Gene3D" id="3.30.60.30">
    <property type="match status" value="1"/>
</dbReference>
<dbReference type="SMART" id="SM00280">
    <property type="entry name" value="KAZAL"/>
    <property type="match status" value="1"/>
</dbReference>
<keyword evidence="4" id="KW-1185">Reference proteome</keyword>
<accession>A0AAN9VHV1</accession>
<evidence type="ECO:0000259" key="2">
    <source>
        <dbReference type="PROSITE" id="PS51465"/>
    </source>
</evidence>
<comment type="caution">
    <text evidence="3">The sequence shown here is derived from an EMBL/GenBank/DDBJ whole genome shotgun (WGS) entry which is preliminary data.</text>
</comment>
<dbReference type="InterPro" id="IPR002350">
    <property type="entry name" value="Kazal_dom"/>
</dbReference>
<sequence length="89" mass="10012">MRLLFVFGVVGIMLLIAHTEAVRCNCNCTLNYIPLCAVDATGDEDTFPNQCALECYNCTHNKDYVVRRQGECSHTTTTRPRTRPISRTA</sequence>
<evidence type="ECO:0000313" key="4">
    <source>
        <dbReference type="Proteomes" id="UP001378592"/>
    </source>
</evidence>
<dbReference type="Proteomes" id="UP001378592">
    <property type="component" value="Unassembled WGS sequence"/>
</dbReference>
<evidence type="ECO:0000256" key="1">
    <source>
        <dbReference type="SAM" id="SignalP"/>
    </source>
</evidence>
<gene>
    <name evidence="3" type="ORF">R5R35_007641</name>
</gene>
<proteinExistence type="predicted"/>
<dbReference type="Pfam" id="PF07648">
    <property type="entry name" value="Kazal_2"/>
    <property type="match status" value="1"/>
</dbReference>
<feature type="signal peptide" evidence="1">
    <location>
        <begin position="1"/>
        <end position="21"/>
    </location>
</feature>
<organism evidence="3 4">
    <name type="scientific">Gryllus longicercus</name>
    <dbReference type="NCBI Taxonomy" id="2509291"/>
    <lineage>
        <taxon>Eukaryota</taxon>
        <taxon>Metazoa</taxon>
        <taxon>Ecdysozoa</taxon>
        <taxon>Arthropoda</taxon>
        <taxon>Hexapoda</taxon>
        <taxon>Insecta</taxon>
        <taxon>Pterygota</taxon>
        <taxon>Neoptera</taxon>
        <taxon>Polyneoptera</taxon>
        <taxon>Orthoptera</taxon>
        <taxon>Ensifera</taxon>
        <taxon>Gryllidea</taxon>
        <taxon>Grylloidea</taxon>
        <taxon>Gryllidae</taxon>
        <taxon>Gryllinae</taxon>
        <taxon>Gryllus</taxon>
    </lineage>
</organism>
<dbReference type="CDD" id="cd00104">
    <property type="entry name" value="KAZAL_FS"/>
    <property type="match status" value="1"/>
</dbReference>
<dbReference type="EMBL" id="JAZDUA010000210">
    <property type="protein sequence ID" value="KAK7864113.1"/>
    <property type="molecule type" value="Genomic_DNA"/>
</dbReference>
<dbReference type="PROSITE" id="PS51465">
    <property type="entry name" value="KAZAL_2"/>
    <property type="match status" value="1"/>
</dbReference>
<protein>
    <recommendedName>
        <fullName evidence="2">Kazal-like domain-containing protein</fullName>
    </recommendedName>
</protein>
<feature type="chain" id="PRO_5042947522" description="Kazal-like domain-containing protein" evidence="1">
    <location>
        <begin position="22"/>
        <end position="89"/>
    </location>
</feature>
<dbReference type="AlphaFoldDB" id="A0AAN9VHV1"/>
<dbReference type="InterPro" id="IPR036058">
    <property type="entry name" value="Kazal_dom_sf"/>
</dbReference>